<feature type="region of interest" description="Disordered" evidence="1">
    <location>
        <begin position="1"/>
        <end position="21"/>
    </location>
</feature>
<accession>A0A7S0N4U4</accession>
<reference evidence="2" key="1">
    <citation type="submission" date="2021-01" db="EMBL/GenBank/DDBJ databases">
        <authorList>
            <person name="Corre E."/>
            <person name="Pelletier E."/>
            <person name="Niang G."/>
            <person name="Scheremetjew M."/>
            <person name="Finn R."/>
            <person name="Kale V."/>
            <person name="Holt S."/>
            <person name="Cochrane G."/>
            <person name="Meng A."/>
            <person name="Brown T."/>
            <person name="Cohen L."/>
        </authorList>
    </citation>
    <scope>NUCLEOTIDE SEQUENCE</scope>
    <source>
        <strain evidence="2">CCAP979/52</strain>
    </source>
</reference>
<dbReference type="AlphaFoldDB" id="A0A7S0N4U4"/>
<proteinExistence type="predicted"/>
<dbReference type="EMBL" id="HBEZ01057236">
    <property type="protein sequence ID" value="CAD8659706.1"/>
    <property type="molecule type" value="Transcribed_RNA"/>
</dbReference>
<evidence type="ECO:0000256" key="1">
    <source>
        <dbReference type="SAM" id="MobiDB-lite"/>
    </source>
</evidence>
<name>A0A7S0N4U4_9CRYP</name>
<sequence>MSAIASSLNMNSVASKPSPSDANLLRTWMWSEGVGKSSTMTVRSTAREAKSLMSNWVVSEGICKEGVHQSARVLQSAGARSPKALMSEWMWSNGVARMPFVQVGRGSPSSPTLASRWLIRDGAARLPSWIQADEMSARQGAARSSLAMSWLTTGVVPKMGPIASKVAMPLTAMVAIAGASYCAAEVLAKGKRNAGLLVRRSSVEAPARLALKYI</sequence>
<gene>
    <name evidence="2" type="ORF">CCUR1050_LOCUS31409</name>
</gene>
<protein>
    <submittedName>
        <fullName evidence="2">Uncharacterized protein</fullName>
    </submittedName>
</protein>
<evidence type="ECO:0000313" key="2">
    <source>
        <dbReference type="EMBL" id="CAD8659706.1"/>
    </source>
</evidence>
<organism evidence="2">
    <name type="scientific">Cryptomonas curvata</name>
    <dbReference type="NCBI Taxonomy" id="233186"/>
    <lineage>
        <taxon>Eukaryota</taxon>
        <taxon>Cryptophyceae</taxon>
        <taxon>Cryptomonadales</taxon>
        <taxon>Cryptomonadaceae</taxon>
        <taxon>Cryptomonas</taxon>
    </lineage>
</organism>